<evidence type="ECO:0000313" key="4">
    <source>
        <dbReference type="Proteomes" id="UP000272471"/>
    </source>
</evidence>
<evidence type="ECO:0000313" key="6">
    <source>
        <dbReference type="Proteomes" id="UP000280599"/>
    </source>
</evidence>
<evidence type="ECO:0000313" key="3">
    <source>
        <dbReference type="EMBL" id="RMQ13189.1"/>
    </source>
</evidence>
<organism evidence="2 6">
    <name type="scientific">Pseudomonas savastanoi pv. glycinea</name>
    <name type="common">Pseudomonas syringae pv. glycinea</name>
    <dbReference type="NCBI Taxonomy" id="318"/>
    <lineage>
        <taxon>Bacteria</taxon>
        <taxon>Pseudomonadati</taxon>
        <taxon>Pseudomonadota</taxon>
        <taxon>Gammaproteobacteria</taxon>
        <taxon>Pseudomonadales</taxon>
        <taxon>Pseudomonadaceae</taxon>
        <taxon>Pseudomonas</taxon>
    </lineage>
</organism>
<reference evidence="4 5" key="1">
    <citation type="submission" date="2018-08" db="EMBL/GenBank/DDBJ databases">
        <title>Recombination of ecologically and evolutionarily significant loci maintains genetic cohesion in the Pseudomonas syringae species complex.</title>
        <authorList>
            <person name="Dillon M."/>
            <person name="Thakur S."/>
            <person name="Almeida R.N.D."/>
            <person name="Weir B.S."/>
            <person name="Guttman D.S."/>
        </authorList>
    </citation>
    <scope>NUCLEOTIDE SEQUENCE [LARGE SCALE GENOMIC DNA]</scope>
    <source>
        <strain evidence="3 4">ICMP 4182</strain>
        <strain evidence="1 5">ICMP 6372</strain>
        <strain evidence="2 6">ICMP 867</strain>
    </source>
</reference>
<sequence length="96" mass="10393">MIDTNTNEVSMIGRSVHENVDLVLLGDVAKTILARAKERLACAGGKLKIDEAKENCANSLDQAILAGSCTLQDATTVKRELKKAALERHSELNPFD</sequence>
<protein>
    <submittedName>
        <fullName evidence="2">Uncharacterized protein</fullName>
    </submittedName>
</protein>
<evidence type="ECO:0000313" key="2">
    <source>
        <dbReference type="EMBL" id="RMO49666.1"/>
    </source>
</evidence>
<dbReference type="AlphaFoldDB" id="A0A3M5VET7"/>
<gene>
    <name evidence="3" type="ORF">ALQ11_102395</name>
    <name evidence="2" type="ORF">ALQ41_102524</name>
    <name evidence="1" type="ORF">ALQ42_102358</name>
</gene>
<dbReference type="Proteomes" id="UP000280599">
    <property type="component" value="Unassembled WGS sequence"/>
</dbReference>
<dbReference type="Proteomes" id="UP000272471">
    <property type="component" value="Unassembled WGS sequence"/>
</dbReference>
<evidence type="ECO:0000313" key="5">
    <source>
        <dbReference type="Proteomes" id="UP000273536"/>
    </source>
</evidence>
<dbReference type="EMBL" id="RBPS01000231">
    <property type="protein sequence ID" value="RMO35075.1"/>
    <property type="molecule type" value="Genomic_DNA"/>
</dbReference>
<dbReference type="EMBL" id="RBQX01000219">
    <property type="protein sequence ID" value="RMQ13189.1"/>
    <property type="molecule type" value="Genomic_DNA"/>
</dbReference>
<evidence type="ECO:0000313" key="1">
    <source>
        <dbReference type="EMBL" id="RMO35075.1"/>
    </source>
</evidence>
<name>A0A3M5VET7_PSESG</name>
<dbReference type="EMBL" id="RBPT01000113">
    <property type="protein sequence ID" value="RMO49666.1"/>
    <property type="molecule type" value="Genomic_DNA"/>
</dbReference>
<comment type="caution">
    <text evidence="2">The sequence shown here is derived from an EMBL/GenBank/DDBJ whole genome shotgun (WGS) entry which is preliminary data.</text>
</comment>
<accession>A0A3M5VET7</accession>
<dbReference type="Proteomes" id="UP000273536">
    <property type="component" value="Unassembled WGS sequence"/>
</dbReference>
<proteinExistence type="predicted"/>